<dbReference type="EMBL" id="KE148153">
    <property type="protein sequence ID" value="EPE06512.1"/>
    <property type="molecule type" value="Genomic_DNA"/>
</dbReference>
<evidence type="ECO:0000313" key="9">
    <source>
        <dbReference type="Proteomes" id="UP000016923"/>
    </source>
</evidence>
<dbReference type="GO" id="GO:0022857">
    <property type="term" value="F:transmembrane transporter activity"/>
    <property type="evidence" value="ECO:0007669"/>
    <property type="project" value="InterPro"/>
</dbReference>
<feature type="transmembrane region" description="Helical" evidence="6">
    <location>
        <begin position="231"/>
        <end position="250"/>
    </location>
</feature>
<organism evidence="8 9">
    <name type="scientific">Ophiostoma piceae (strain UAMH 11346)</name>
    <name type="common">Sap stain fungus</name>
    <dbReference type="NCBI Taxonomy" id="1262450"/>
    <lineage>
        <taxon>Eukaryota</taxon>
        <taxon>Fungi</taxon>
        <taxon>Dikarya</taxon>
        <taxon>Ascomycota</taxon>
        <taxon>Pezizomycotina</taxon>
        <taxon>Sordariomycetes</taxon>
        <taxon>Sordariomycetidae</taxon>
        <taxon>Ophiostomatales</taxon>
        <taxon>Ophiostomataceae</taxon>
        <taxon>Ophiostoma</taxon>
    </lineage>
</organism>
<keyword evidence="4 6" id="KW-0472">Membrane</keyword>
<proteinExistence type="predicted"/>
<dbReference type="Proteomes" id="UP000016923">
    <property type="component" value="Unassembled WGS sequence"/>
</dbReference>
<feature type="domain" description="Major facilitator superfamily (MFS) profile" evidence="7">
    <location>
        <begin position="77"/>
        <end position="502"/>
    </location>
</feature>
<feature type="transmembrane region" description="Helical" evidence="6">
    <location>
        <begin position="300"/>
        <end position="318"/>
    </location>
</feature>
<reference evidence="8 9" key="1">
    <citation type="journal article" date="2013" name="BMC Genomics">
        <title>The genome and transcriptome of the pine saprophyte Ophiostoma piceae, and a comparison with the bark beetle-associated pine pathogen Grosmannia clavigera.</title>
        <authorList>
            <person name="Haridas S."/>
            <person name="Wang Y."/>
            <person name="Lim L."/>
            <person name="Massoumi Alamouti S."/>
            <person name="Jackman S."/>
            <person name="Docking R."/>
            <person name="Robertson G."/>
            <person name="Birol I."/>
            <person name="Bohlmann J."/>
            <person name="Breuil C."/>
        </authorList>
    </citation>
    <scope>NUCLEOTIDE SEQUENCE [LARGE SCALE GENOMIC DNA]</scope>
    <source>
        <strain evidence="8 9">UAMH 11346</strain>
    </source>
</reference>
<evidence type="ECO:0000256" key="5">
    <source>
        <dbReference type="SAM" id="MobiDB-lite"/>
    </source>
</evidence>
<evidence type="ECO:0000256" key="6">
    <source>
        <dbReference type="SAM" id="Phobius"/>
    </source>
</evidence>
<dbReference type="FunFam" id="1.20.1250.20:FF:000318">
    <property type="entry name" value="MFS multidrug transporter, putative"/>
    <property type="match status" value="1"/>
</dbReference>
<name>S3C189_OPHP1</name>
<evidence type="ECO:0000256" key="2">
    <source>
        <dbReference type="ARBA" id="ARBA00022692"/>
    </source>
</evidence>
<dbReference type="PROSITE" id="PS50850">
    <property type="entry name" value="MFS"/>
    <property type="match status" value="1"/>
</dbReference>
<keyword evidence="9" id="KW-1185">Reference proteome</keyword>
<gene>
    <name evidence="8" type="ORF">F503_02640</name>
</gene>
<sequence>MSKTDEAEMPVASKTEDQHLETGPQIANSQSSDGEPHLAPEYRAYLIAKHGTSDLDPVPAFDDADPLNWPKYRKNINLVLVAFHAMMSTFTASAIQSAFVDIAKDLGVSVQRASYLTSLVIAVLGGAPLFWRPIAHVYGRRPIFLLSLACSLVCNIGCANSHSFATMGLCRALTAFFICPPIAIGSGVVIEMFFKKDRGFYMGIWATMVTLGVPIAPFICGFVALRVSYRWIYYILAITNGVQLILYFFFGRESRYVPGQQAAAAKGFAGTYLNFRRLDPTPLTAVEFVRPLFMVLRPCVIIPAAAYSMVFLWGAIMMSIEIPQLFPEKFGFNAQQVGLQYIAPIIGTVLGEQIGGRMSDAWMWQRHRRGHFPAPEYRLWLSYIGFALTICGIVVFLVQLEDAGDKWNVTPLVGAAIAAAGNQIVTTVMITYAVDCYREEAASIGVFITFVRQIWGFIGPFWFPQMLENIGLTKSLGIPLAMLLAVSIIPTMFLQWAGPRWRK</sequence>
<keyword evidence="2 6" id="KW-0812">Transmembrane</keyword>
<dbReference type="HOGENOM" id="CLU_008455_13_7_1"/>
<dbReference type="Gene3D" id="1.20.1250.20">
    <property type="entry name" value="MFS general substrate transporter like domains"/>
    <property type="match status" value="1"/>
</dbReference>
<dbReference type="OMA" id="GNVGCAK"/>
<dbReference type="InterPro" id="IPR020846">
    <property type="entry name" value="MFS_dom"/>
</dbReference>
<dbReference type="STRING" id="1262450.S3C189"/>
<feature type="transmembrane region" description="Helical" evidence="6">
    <location>
        <begin position="338"/>
        <end position="356"/>
    </location>
</feature>
<feature type="transmembrane region" description="Helical" evidence="6">
    <location>
        <begin position="441"/>
        <end position="463"/>
    </location>
</feature>
<feature type="transmembrane region" description="Helical" evidence="6">
    <location>
        <begin position="412"/>
        <end position="434"/>
    </location>
</feature>
<accession>S3C189</accession>
<dbReference type="VEuPathDB" id="FungiDB:F503_02640"/>
<evidence type="ECO:0000256" key="3">
    <source>
        <dbReference type="ARBA" id="ARBA00022989"/>
    </source>
</evidence>
<dbReference type="GO" id="GO:0005886">
    <property type="term" value="C:plasma membrane"/>
    <property type="evidence" value="ECO:0007669"/>
    <property type="project" value="TreeGrafter"/>
</dbReference>
<evidence type="ECO:0000313" key="8">
    <source>
        <dbReference type="EMBL" id="EPE06512.1"/>
    </source>
</evidence>
<feature type="transmembrane region" description="Helical" evidence="6">
    <location>
        <begin position="174"/>
        <end position="194"/>
    </location>
</feature>
<dbReference type="OrthoDB" id="2585655at2759"/>
<feature type="transmembrane region" description="Helical" evidence="6">
    <location>
        <begin position="78"/>
        <end position="100"/>
    </location>
</feature>
<dbReference type="PANTHER" id="PTHR23502:SF2">
    <property type="entry name" value="TRANSPORTER, PUTATIVE (AFU_ORTHOLOGUE AFUA_2G08910)-RELATED"/>
    <property type="match status" value="1"/>
</dbReference>
<evidence type="ECO:0000259" key="7">
    <source>
        <dbReference type="PROSITE" id="PS50850"/>
    </source>
</evidence>
<dbReference type="PANTHER" id="PTHR23502">
    <property type="entry name" value="MAJOR FACILITATOR SUPERFAMILY"/>
    <property type="match status" value="1"/>
</dbReference>
<feature type="region of interest" description="Disordered" evidence="5">
    <location>
        <begin position="1"/>
        <end position="35"/>
    </location>
</feature>
<dbReference type="InterPro" id="IPR036259">
    <property type="entry name" value="MFS_trans_sf"/>
</dbReference>
<feature type="transmembrane region" description="Helical" evidence="6">
    <location>
        <begin position="143"/>
        <end position="162"/>
    </location>
</feature>
<feature type="transmembrane region" description="Helical" evidence="6">
    <location>
        <begin position="112"/>
        <end position="131"/>
    </location>
</feature>
<keyword evidence="3 6" id="KW-1133">Transmembrane helix</keyword>
<feature type="transmembrane region" description="Helical" evidence="6">
    <location>
        <begin position="475"/>
        <end position="497"/>
    </location>
</feature>
<protein>
    <submittedName>
        <fullName evidence="8">Mfs transporter</fullName>
    </submittedName>
</protein>
<dbReference type="eggNOG" id="KOG0255">
    <property type="taxonomic scope" value="Eukaryota"/>
</dbReference>
<dbReference type="SUPFAM" id="SSF103473">
    <property type="entry name" value="MFS general substrate transporter"/>
    <property type="match status" value="1"/>
</dbReference>
<feature type="transmembrane region" description="Helical" evidence="6">
    <location>
        <begin position="201"/>
        <end position="225"/>
    </location>
</feature>
<dbReference type="Pfam" id="PF07690">
    <property type="entry name" value="MFS_1"/>
    <property type="match status" value="1"/>
</dbReference>
<dbReference type="InterPro" id="IPR011701">
    <property type="entry name" value="MFS"/>
</dbReference>
<comment type="subcellular location">
    <subcellularLocation>
        <location evidence="1">Membrane</location>
        <topology evidence="1">Multi-pass membrane protein</topology>
    </subcellularLocation>
</comment>
<dbReference type="AlphaFoldDB" id="S3C189"/>
<evidence type="ECO:0000256" key="1">
    <source>
        <dbReference type="ARBA" id="ARBA00004141"/>
    </source>
</evidence>
<feature type="transmembrane region" description="Helical" evidence="6">
    <location>
        <begin position="377"/>
        <end position="400"/>
    </location>
</feature>
<evidence type="ECO:0000256" key="4">
    <source>
        <dbReference type="ARBA" id="ARBA00023136"/>
    </source>
</evidence>